<sequence>MNRLALSLSLVAFSSIAPQVLARPVVQSDAPPAQVILDRLVQEPLRFEGGSSFPLGFRQAPGYEGKQPTRVLIGYHMEGSALRGEFVALDADNRALQAAPLSGLLTPVSQGAGAAPCHIDIALQTPLQLEGHCAPDLISGAYVERVPASPLLFLIPGLDETGATTGQYMMKPWRG</sequence>
<feature type="chain" id="PRO_5046571827" evidence="1">
    <location>
        <begin position="23"/>
        <end position="175"/>
    </location>
</feature>
<keyword evidence="3" id="KW-1185">Reference proteome</keyword>
<feature type="signal peptide" evidence="1">
    <location>
        <begin position="1"/>
        <end position="22"/>
    </location>
</feature>
<dbReference type="Proteomes" id="UP001062776">
    <property type="component" value="Unassembled WGS sequence"/>
</dbReference>
<gene>
    <name evidence="2" type="ORF">AA0535_2006</name>
</gene>
<accession>A0ABQ0Q3Z7</accession>
<evidence type="ECO:0000313" key="3">
    <source>
        <dbReference type="Proteomes" id="UP001062776"/>
    </source>
</evidence>
<comment type="caution">
    <text evidence="2">The sequence shown here is derived from an EMBL/GenBank/DDBJ whole genome shotgun (WGS) entry which is preliminary data.</text>
</comment>
<proteinExistence type="predicted"/>
<evidence type="ECO:0000313" key="2">
    <source>
        <dbReference type="EMBL" id="GBQ90294.1"/>
    </source>
</evidence>
<reference evidence="2" key="1">
    <citation type="submission" date="2013-04" db="EMBL/GenBank/DDBJ databases">
        <title>The genome sequencing project of 58 acetic acid bacteria.</title>
        <authorList>
            <person name="Okamoto-Kainuma A."/>
            <person name="Ishikawa M."/>
            <person name="Umino S."/>
            <person name="Koizumi Y."/>
            <person name="Shiwa Y."/>
            <person name="Yoshikawa H."/>
            <person name="Matsutani M."/>
            <person name="Matsushita K."/>
        </authorList>
    </citation>
    <scope>NUCLEOTIDE SEQUENCE</scope>
    <source>
        <strain evidence="2">NRIC 0535</strain>
    </source>
</reference>
<dbReference type="RefSeq" id="WP_264815923.1">
    <property type="nucleotide sequence ID" value="NZ_BAPV01000020.1"/>
</dbReference>
<keyword evidence="1" id="KW-0732">Signal</keyword>
<dbReference type="EMBL" id="BAPV01000020">
    <property type="protein sequence ID" value="GBQ90294.1"/>
    <property type="molecule type" value="Genomic_DNA"/>
</dbReference>
<name>A0ABQ0Q3Z7_9PROT</name>
<protein>
    <submittedName>
        <fullName evidence="2">Uncharacterized protein</fullName>
    </submittedName>
</protein>
<evidence type="ECO:0000256" key="1">
    <source>
        <dbReference type="SAM" id="SignalP"/>
    </source>
</evidence>
<organism evidence="2 3">
    <name type="scientific">Asaia krungthepensis NRIC 0535</name>
    <dbReference type="NCBI Taxonomy" id="1307925"/>
    <lineage>
        <taxon>Bacteria</taxon>
        <taxon>Pseudomonadati</taxon>
        <taxon>Pseudomonadota</taxon>
        <taxon>Alphaproteobacteria</taxon>
        <taxon>Acetobacterales</taxon>
        <taxon>Acetobacteraceae</taxon>
        <taxon>Asaia</taxon>
    </lineage>
</organism>